<dbReference type="PANTHER" id="PTHR44688">
    <property type="entry name" value="DNA-BINDING TRANSCRIPTIONAL ACTIVATOR DEVR_DOSR"/>
    <property type="match status" value="1"/>
</dbReference>
<gene>
    <name evidence="5" type="ORF">SAMN04490239_0791</name>
</gene>
<dbReference type="CDD" id="cd06170">
    <property type="entry name" value="LuxR_C_like"/>
    <property type="match status" value="1"/>
</dbReference>
<dbReference type="SMART" id="SM00421">
    <property type="entry name" value="HTH_LUXR"/>
    <property type="match status" value="1"/>
</dbReference>
<dbReference type="OrthoDB" id="161302at2"/>
<accession>A0A1H4IHV1</accession>
<dbReference type="SUPFAM" id="SSF55781">
    <property type="entry name" value="GAF domain-like"/>
    <property type="match status" value="1"/>
</dbReference>
<dbReference type="PRINTS" id="PR00038">
    <property type="entry name" value="HTHLUXR"/>
</dbReference>
<dbReference type="Pfam" id="PF00196">
    <property type="entry name" value="GerE"/>
    <property type="match status" value="1"/>
</dbReference>
<dbReference type="InterPro" id="IPR036388">
    <property type="entry name" value="WH-like_DNA-bd_sf"/>
</dbReference>
<dbReference type="GO" id="GO:0003677">
    <property type="term" value="F:DNA binding"/>
    <property type="evidence" value="ECO:0007669"/>
    <property type="project" value="UniProtKB-KW"/>
</dbReference>
<dbReference type="RefSeq" id="WP_072949341.1">
    <property type="nucleotide sequence ID" value="NZ_FNSV01000004.1"/>
</dbReference>
<dbReference type="PROSITE" id="PS00622">
    <property type="entry name" value="HTH_LUXR_1"/>
    <property type="match status" value="1"/>
</dbReference>
<proteinExistence type="predicted"/>
<dbReference type="Proteomes" id="UP000183561">
    <property type="component" value="Unassembled WGS sequence"/>
</dbReference>
<dbReference type="SUPFAM" id="SSF46894">
    <property type="entry name" value="C-terminal effector domain of the bipartite response regulators"/>
    <property type="match status" value="1"/>
</dbReference>
<dbReference type="AlphaFoldDB" id="A0A1H4IHV1"/>
<reference evidence="6" key="1">
    <citation type="submission" date="2016-10" db="EMBL/GenBank/DDBJ databases">
        <authorList>
            <person name="Varghese N."/>
            <person name="Submissions S."/>
        </authorList>
    </citation>
    <scope>NUCLEOTIDE SEQUENCE [LARGE SCALE GENOMIC DNA]</scope>
    <source>
        <strain evidence="6">DSM 44498</strain>
    </source>
</reference>
<feature type="domain" description="HTH luxR-type" evidence="4">
    <location>
        <begin position="331"/>
        <end position="396"/>
    </location>
</feature>
<dbReference type="PANTHER" id="PTHR44688:SF16">
    <property type="entry name" value="DNA-BINDING TRANSCRIPTIONAL ACTIVATOR DEVR_DOSR"/>
    <property type="match status" value="1"/>
</dbReference>
<dbReference type="InterPro" id="IPR016032">
    <property type="entry name" value="Sig_transdc_resp-reg_C-effctor"/>
</dbReference>
<keyword evidence="1" id="KW-0805">Transcription regulation</keyword>
<evidence type="ECO:0000313" key="5">
    <source>
        <dbReference type="EMBL" id="SEB33689.1"/>
    </source>
</evidence>
<dbReference type="PROSITE" id="PS50043">
    <property type="entry name" value="HTH_LUXR_2"/>
    <property type="match status" value="1"/>
</dbReference>
<keyword evidence="6" id="KW-1185">Reference proteome</keyword>
<organism evidence="5 6">
    <name type="scientific">Rhodococcus koreensis</name>
    <dbReference type="NCBI Taxonomy" id="99653"/>
    <lineage>
        <taxon>Bacteria</taxon>
        <taxon>Bacillati</taxon>
        <taxon>Actinomycetota</taxon>
        <taxon>Actinomycetes</taxon>
        <taxon>Mycobacteriales</taxon>
        <taxon>Nocardiaceae</taxon>
        <taxon>Rhodococcus</taxon>
    </lineage>
</organism>
<name>A0A1H4IHV1_9NOCA</name>
<dbReference type="EMBL" id="FNSV01000004">
    <property type="protein sequence ID" value="SEB33689.1"/>
    <property type="molecule type" value="Genomic_DNA"/>
</dbReference>
<dbReference type="Gene3D" id="1.10.10.10">
    <property type="entry name" value="Winged helix-like DNA-binding domain superfamily/Winged helix DNA-binding domain"/>
    <property type="match status" value="1"/>
</dbReference>
<keyword evidence="2" id="KW-0238">DNA-binding</keyword>
<evidence type="ECO:0000313" key="6">
    <source>
        <dbReference type="Proteomes" id="UP000183561"/>
    </source>
</evidence>
<protein>
    <submittedName>
        <fullName evidence="5">Regulatory protein, luxR family</fullName>
    </submittedName>
</protein>
<sequence length="398" mass="44317">MTQALIATTQHQTARGSLQGWRRKDIELITRLEAIRDEIFADVGSTTLPGIRHERPAHSAEAISVLTHHCVDELRRAAAADTAKVERLTKTVLDLQQVAMDLYLNEMGRRTERLAECSAGLHRLRTVPSTSDLLDRLCEDVAVRCGFRRVVLSRVEAGTWKPWKAYLGEGDESDSWFTDWIDRGIPFDERAPEARLLTDHRPAIVYDTENAPVYRPIIVESGRSRSYVVSALVLDNNVVGLLHADHFPVPSRIDEIDRDVLWAFTEGVGYIYERTSLMERLRSQRDQIREILSSTVATMDELCESGMASAGRADSDPAGVDSSAEFASRPSLVPLAEFTSREQEVFTLMAAGATNNDIAESLVITEGTVKSHVKHILRKLGATNRSQAIAWSIGNRIA</sequence>
<dbReference type="InterPro" id="IPR000792">
    <property type="entry name" value="Tscrpt_reg_LuxR_C"/>
</dbReference>
<evidence type="ECO:0000256" key="2">
    <source>
        <dbReference type="ARBA" id="ARBA00023125"/>
    </source>
</evidence>
<evidence type="ECO:0000259" key="4">
    <source>
        <dbReference type="PROSITE" id="PS50043"/>
    </source>
</evidence>
<evidence type="ECO:0000256" key="3">
    <source>
        <dbReference type="ARBA" id="ARBA00023163"/>
    </source>
</evidence>
<dbReference type="GO" id="GO:0006355">
    <property type="term" value="P:regulation of DNA-templated transcription"/>
    <property type="evidence" value="ECO:0007669"/>
    <property type="project" value="InterPro"/>
</dbReference>
<evidence type="ECO:0000256" key="1">
    <source>
        <dbReference type="ARBA" id="ARBA00023015"/>
    </source>
</evidence>
<dbReference type="Gene3D" id="3.30.450.40">
    <property type="match status" value="1"/>
</dbReference>
<dbReference type="InterPro" id="IPR029016">
    <property type="entry name" value="GAF-like_dom_sf"/>
</dbReference>
<keyword evidence="3" id="KW-0804">Transcription</keyword>